<proteinExistence type="predicted"/>
<gene>
    <name evidence="3" type="ORF">OG563_25450</name>
</gene>
<keyword evidence="4" id="KW-1185">Reference proteome</keyword>
<evidence type="ECO:0000259" key="2">
    <source>
        <dbReference type="Pfam" id="PF26059"/>
    </source>
</evidence>
<dbReference type="RefSeq" id="WP_329405257.1">
    <property type="nucleotide sequence ID" value="NZ_CP109441.1"/>
</dbReference>
<dbReference type="InterPro" id="IPR058333">
    <property type="entry name" value="DUF8020"/>
</dbReference>
<dbReference type="Proteomes" id="UP001432062">
    <property type="component" value="Chromosome"/>
</dbReference>
<dbReference type="Pfam" id="PF26059">
    <property type="entry name" value="DUF8020"/>
    <property type="match status" value="1"/>
</dbReference>
<feature type="domain" description="DUF8020" evidence="2">
    <location>
        <begin position="94"/>
        <end position="142"/>
    </location>
</feature>
<evidence type="ECO:0000313" key="4">
    <source>
        <dbReference type="Proteomes" id="UP001432062"/>
    </source>
</evidence>
<protein>
    <recommendedName>
        <fullName evidence="2">DUF8020 domain-containing protein</fullName>
    </recommendedName>
</protein>
<feature type="signal peptide" evidence="1">
    <location>
        <begin position="1"/>
        <end position="26"/>
    </location>
</feature>
<feature type="chain" id="PRO_5046645714" description="DUF8020 domain-containing protein" evidence="1">
    <location>
        <begin position="27"/>
        <end position="260"/>
    </location>
</feature>
<evidence type="ECO:0000313" key="3">
    <source>
        <dbReference type="EMBL" id="WUV42604.1"/>
    </source>
</evidence>
<keyword evidence="1" id="KW-0732">Signal</keyword>
<accession>A0ABZ1YLG5</accession>
<name>A0ABZ1YLG5_9NOCA</name>
<sequence>MKLCDSTAAAILVIGAVTLGAGVSHAEPVAEPARQDITYSVKLVDKTVVASVRGGTFTLSKAAESELAAGGDGRLVDKDGTLVDKDGKAADIADVVDVVDLADTDGHLVLTLPLRFRVADTDIPVKPVVERDGTVLELAPQKPAGLDISQPLAVKPVASMTENNRARNEFATQFGLATAVGGFVGTAIGAVVGCVATIAAGCILGLTTGAALGGIIGTIVVGGPVLIASGVDYANTMVAPDGTTRFADKTTTQPAPPAPK</sequence>
<evidence type="ECO:0000256" key="1">
    <source>
        <dbReference type="SAM" id="SignalP"/>
    </source>
</evidence>
<reference evidence="3" key="1">
    <citation type="submission" date="2022-10" db="EMBL/GenBank/DDBJ databases">
        <title>The complete genomes of actinobacterial strains from the NBC collection.</title>
        <authorList>
            <person name="Joergensen T.S."/>
            <person name="Alvarez Arevalo M."/>
            <person name="Sterndorff E.B."/>
            <person name="Faurdal D."/>
            <person name="Vuksanovic O."/>
            <person name="Mourched A.-S."/>
            <person name="Charusanti P."/>
            <person name="Shaw S."/>
            <person name="Blin K."/>
            <person name="Weber T."/>
        </authorList>
    </citation>
    <scope>NUCLEOTIDE SEQUENCE</scope>
    <source>
        <strain evidence="3">NBC_01482</strain>
    </source>
</reference>
<dbReference type="EMBL" id="CP109441">
    <property type="protein sequence ID" value="WUV42604.1"/>
    <property type="molecule type" value="Genomic_DNA"/>
</dbReference>
<organism evidence="3 4">
    <name type="scientific">Nocardia vinacea</name>
    <dbReference type="NCBI Taxonomy" id="96468"/>
    <lineage>
        <taxon>Bacteria</taxon>
        <taxon>Bacillati</taxon>
        <taxon>Actinomycetota</taxon>
        <taxon>Actinomycetes</taxon>
        <taxon>Mycobacteriales</taxon>
        <taxon>Nocardiaceae</taxon>
        <taxon>Nocardia</taxon>
    </lineage>
</organism>